<dbReference type="InterPro" id="IPR018490">
    <property type="entry name" value="cNMP-bd_dom_sf"/>
</dbReference>
<dbReference type="Gene3D" id="2.60.120.10">
    <property type="entry name" value="Jelly Rolls"/>
    <property type="match status" value="1"/>
</dbReference>
<dbReference type="PROSITE" id="PS50042">
    <property type="entry name" value="CNMP_BINDING_3"/>
    <property type="match status" value="1"/>
</dbReference>
<accession>A0A4R6TE27</accession>
<dbReference type="EMBL" id="SNYH01000003">
    <property type="protein sequence ID" value="TDQ27758.1"/>
    <property type="molecule type" value="Genomic_DNA"/>
</dbReference>
<protein>
    <submittedName>
        <fullName evidence="2">CRP-like cAMP-binding protein</fullName>
    </submittedName>
</protein>
<organism evidence="2 3">
    <name type="scientific">Tenacibaculum caenipelagi</name>
    <dbReference type="NCBI Taxonomy" id="1325435"/>
    <lineage>
        <taxon>Bacteria</taxon>
        <taxon>Pseudomonadati</taxon>
        <taxon>Bacteroidota</taxon>
        <taxon>Flavobacteriia</taxon>
        <taxon>Flavobacteriales</taxon>
        <taxon>Flavobacteriaceae</taxon>
        <taxon>Tenacibaculum</taxon>
    </lineage>
</organism>
<dbReference type="CDD" id="cd00038">
    <property type="entry name" value="CAP_ED"/>
    <property type="match status" value="1"/>
</dbReference>
<dbReference type="RefSeq" id="WP_133535734.1">
    <property type="nucleotide sequence ID" value="NZ_SNYH01000003.1"/>
</dbReference>
<name>A0A4R6TE27_9FLAO</name>
<proteinExistence type="predicted"/>
<evidence type="ECO:0000313" key="2">
    <source>
        <dbReference type="EMBL" id="TDQ27758.1"/>
    </source>
</evidence>
<dbReference type="AlphaFoldDB" id="A0A4R6TE27"/>
<gene>
    <name evidence="2" type="ORF">DFQ07_1613</name>
</gene>
<reference evidence="2 3" key="1">
    <citation type="submission" date="2019-03" db="EMBL/GenBank/DDBJ databases">
        <title>Genomic Encyclopedia of Type Strains, Phase III (KMG-III): the genomes of soil and plant-associated and newly described type strains.</title>
        <authorList>
            <person name="Whitman W."/>
        </authorList>
    </citation>
    <scope>NUCLEOTIDE SEQUENCE [LARGE SCALE GENOMIC DNA]</scope>
    <source>
        <strain evidence="2 3">CECT 8283</strain>
    </source>
</reference>
<dbReference type="InterPro" id="IPR014710">
    <property type="entry name" value="RmlC-like_jellyroll"/>
</dbReference>
<dbReference type="Pfam" id="PF00027">
    <property type="entry name" value="cNMP_binding"/>
    <property type="match status" value="1"/>
</dbReference>
<dbReference type="InterPro" id="IPR000595">
    <property type="entry name" value="cNMP-bd_dom"/>
</dbReference>
<dbReference type="SUPFAM" id="SSF51206">
    <property type="entry name" value="cAMP-binding domain-like"/>
    <property type="match status" value="1"/>
</dbReference>
<evidence type="ECO:0000259" key="1">
    <source>
        <dbReference type="PROSITE" id="PS50042"/>
    </source>
</evidence>
<evidence type="ECO:0000313" key="3">
    <source>
        <dbReference type="Proteomes" id="UP000295390"/>
    </source>
</evidence>
<comment type="caution">
    <text evidence="2">The sequence shown here is derived from an EMBL/GenBank/DDBJ whole genome shotgun (WGS) entry which is preliminary data.</text>
</comment>
<dbReference type="OrthoDB" id="663011at2"/>
<keyword evidence="3" id="KW-1185">Reference proteome</keyword>
<feature type="domain" description="Cyclic nucleotide-binding" evidence="1">
    <location>
        <begin position="11"/>
        <end position="114"/>
    </location>
</feature>
<sequence>MSDDIKNFLHQYINLSSDIVSIFEDLVVFTELEPSEFLTKIGEFPNDFFIIKSGIIRSYLLNENGTEATRAFFTAGDITGASSAMMRRMPSEVNYQALTKVTGYKGDFYKFLELTLQYHELSLFYIKTLENAYLKAENIILDVSTLSATERYLDLKKRIPNIDDLITQRNIASYLNISPVQLSRIRKKLINEKLF</sequence>
<dbReference type="Proteomes" id="UP000295390">
    <property type="component" value="Unassembled WGS sequence"/>
</dbReference>